<name>A0A3G2R2T2_9FIRM</name>
<feature type="binding site" evidence="13">
    <location>
        <position position="256"/>
    </location>
    <ligand>
        <name>substrate</name>
    </ligand>
</feature>
<accession>A0A3G2R2T2</accession>
<dbReference type="NCBIfam" id="TIGR01921">
    <property type="entry name" value="DAP-DH"/>
    <property type="match status" value="1"/>
</dbReference>
<dbReference type="Gene3D" id="3.40.50.720">
    <property type="entry name" value="NAD(P)-binding Rossmann-like Domain"/>
    <property type="match status" value="1"/>
</dbReference>
<keyword evidence="17" id="KW-1185">Reference proteome</keyword>
<comment type="catalytic activity">
    <reaction evidence="11 12">
        <text>meso-2,6-diaminopimelate + NADP(+) + H2O = (S)-2-amino-6-oxoheptanedioate + NH4(+) + NADPH + H(+)</text>
        <dbReference type="Rhea" id="RHEA:13561"/>
        <dbReference type="ChEBI" id="CHEBI:15377"/>
        <dbReference type="ChEBI" id="CHEBI:15378"/>
        <dbReference type="ChEBI" id="CHEBI:28938"/>
        <dbReference type="ChEBI" id="CHEBI:57783"/>
        <dbReference type="ChEBI" id="CHEBI:57791"/>
        <dbReference type="ChEBI" id="CHEBI:58349"/>
        <dbReference type="ChEBI" id="CHEBI:58556"/>
        <dbReference type="EC" id="1.4.1.16"/>
    </reaction>
</comment>
<evidence type="ECO:0000313" key="16">
    <source>
        <dbReference type="EMBL" id="AYO29806.1"/>
    </source>
</evidence>
<feature type="binding site" evidence="13">
    <location>
        <position position="230"/>
    </location>
    <ligand>
        <name>substrate</name>
    </ligand>
</feature>
<keyword evidence="13" id="KW-0547">Nucleotide-binding</keyword>
<dbReference type="SUPFAM" id="SSF51735">
    <property type="entry name" value="NAD(P)-binding Rossmann-fold domains"/>
    <property type="match status" value="1"/>
</dbReference>
<keyword evidence="9 12" id="KW-0560">Oxidoreductase</keyword>
<feature type="binding site" evidence="13">
    <location>
        <begin position="122"/>
        <end position="126"/>
    </location>
    <ligand>
        <name>NADP(+)</name>
        <dbReference type="ChEBI" id="CHEBI:58349"/>
    </ligand>
</feature>
<comment type="similarity">
    <text evidence="2 12">Belongs to the diaminopimelate dehydrogenase family.</text>
</comment>
<evidence type="ECO:0000256" key="4">
    <source>
        <dbReference type="ARBA" id="ARBA00012080"/>
    </source>
</evidence>
<evidence type="ECO:0000256" key="7">
    <source>
        <dbReference type="ARBA" id="ARBA00022857"/>
    </source>
</evidence>
<keyword evidence="10 12" id="KW-0457">Lysine biosynthesis</keyword>
<keyword evidence="6 12" id="KW-0028">Amino-acid biosynthesis</keyword>
<dbReference type="AlphaFoldDB" id="A0A3G2R2T2"/>
<keyword evidence="7 12" id="KW-0521">NADP</keyword>
<feature type="binding site" evidence="13">
    <location>
        <position position="174"/>
    </location>
    <ligand>
        <name>substrate</name>
    </ligand>
</feature>
<evidence type="ECO:0000256" key="1">
    <source>
        <dbReference type="ARBA" id="ARBA00004896"/>
    </source>
</evidence>
<evidence type="ECO:0000256" key="13">
    <source>
        <dbReference type="PIRSR" id="PIRSR025648-1"/>
    </source>
</evidence>
<dbReference type="EMBL" id="CP033169">
    <property type="protein sequence ID" value="AYO29806.1"/>
    <property type="molecule type" value="Genomic_DNA"/>
</dbReference>
<proteinExistence type="inferred from homology"/>
<feature type="domain" description="Meso-diaminopimelate D-dehydrogenase C-terminal" evidence="15">
    <location>
        <begin position="123"/>
        <end position="181"/>
    </location>
</feature>
<gene>
    <name evidence="16" type="ORF">D2962_03545</name>
</gene>
<evidence type="ECO:0000313" key="17">
    <source>
        <dbReference type="Proteomes" id="UP000280960"/>
    </source>
</evidence>
<dbReference type="PIRSF" id="PIRSF025648">
    <property type="entry name" value="DDH"/>
    <property type="match status" value="1"/>
</dbReference>
<evidence type="ECO:0000256" key="11">
    <source>
        <dbReference type="ARBA" id="ARBA00052023"/>
    </source>
</evidence>
<evidence type="ECO:0000256" key="5">
    <source>
        <dbReference type="ARBA" id="ARBA00021654"/>
    </source>
</evidence>
<dbReference type="CDD" id="cd02270">
    <property type="entry name" value="meso-DAPDH_N"/>
    <property type="match status" value="1"/>
</dbReference>
<dbReference type="GO" id="GO:0047850">
    <property type="term" value="F:diaminopimelate dehydrogenase activity"/>
    <property type="evidence" value="ECO:0007669"/>
    <property type="project" value="UniProtKB-UniRule"/>
</dbReference>
<keyword evidence="8 12" id="KW-0220">Diaminopimelate biosynthesis</keyword>
<evidence type="ECO:0000256" key="12">
    <source>
        <dbReference type="PIRNR" id="PIRNR025648"/>
    </source>
</evidence>
<dbReference type="InterPro" id="IPR000683">
    <property type="entry name" value="Gfo/Idh/MocA-like_OxRdtase_N"/>
</dbReference>
<dbReference type="UniPathway" id="UPA00034">
    <property type="reaction ID" value="UER00026"/>
</dbReference>
<evidence type="ECO:0000256" key="9">
    <source>
        <dbReference type="ARBA" id="ARBA00023002"/>
    </source>
</evidence>
<dbReference type="Pfam" id="PF16654">
    <property type="entry name" value="DAPDH_C"/>
    <property type="match status" value="1"/>
</dbReference>
<comment type="subunit">
    <text evidence="3 12">Homodimer.</text>
</comment>
<evidence type="ECO:0000256" key="8">
    <source>
        <dbReference type="ARBA" id="ARBA00022915"/>
    </source>
</evidence>
<dbReference type="PANTHER" id="PTHR31873">
    <property type="entry name" value="L-ASPARTATE DEHYDROGENASE-RELATED"/>
    <property type="match status" value="1"/>
</dbReference>
<dbReference type="InterPro" id="IPR032094">
    <property type="entry name" value="Meso-DAP_DH_C"/>
</dbReference>
<evidence type="ECO:0000259" key="14">
    <source>
        <dbReference type="Pfam" id="PF01408"/>
    </source>
</evidence>
<dbReference type="InterPro" id="IPR036291">
    <property type="entry name" value="NAD(P)-bd_dom_sf"/>
</dbReference>
<dbReference type="Gene3D" id="3.30.360.10">
    <property type="entry name" value="Dihydrodipicolinate Reductase, domain 2"/>
    <property type="match status" value="1"/>
</dbReference>
<dbReference type="RefSeq" id="WP_122014163.1">
    <property type="nucleotide sequence ID" value="NZ_CP033169.1"/>
</dbReference>
<evidence type="ECO:0000256" key="3">
    <source>
        <dbReference type="ARBA" id="ARBA00011738"/>
    </source>
</evidence>
<feature type="binding site" evidence="13">
    <location>
        <position position="184"/>
    </location>
    <ligand>
        <name>substrate</name>
    </ligand>
</feature>
<sequence>MEKAKIAIVGFGHVSREALAAVLESPDMEVAGVVLRNPVKVAEVQKEAGEIPVVTDVKELGEVDVAILGIASRAVPEVAKKYLEQGINTVDSFDIHGEAIMKMRRDLDREAKAHNAVAVISAGWDPGTDSIIRTVMEAIAPKGLTYTNFGPGMSMGHTVAVKAVEGVEDAVSMTIPEGTGLHKRLVYVKLKDGYEFEKVAEAIKQDPYFVHDETHVYCVEDVESLIDVGHGVHMERKGVSGITHNQRMEFIMSVTNPAATAQVMVSAARASLRQKPGCYTLPEIPPIDYIYGEREALLRRLV</sequence>
<dbReference type="GO" id="GO:0000166">
    <property type="term" value="F:nucleotide binding"/>
    <property type="evidence" value="ECO:0007669"/>
    <property type="project" value="UniProtKB-KW"/>
</dbReference>
<dbReference type="GO" id="GO:0019877">
    <property type="term" value="P:diaminopimelate biosynthetic process"/>
    <property type="evidence" value="ECO:0007669"/>
    <property type="project" value="UniProtKB-UniRule"/>
</dbReference>
<comment type="pathway">
    <text evidence="1 12">Amino-acid biosynthesis; L-lysine biosynthesis via DAP pathway; DL-2,6-diaminopimelate from (S)-tetrahydrodipicolinate: step 1/1.</text>
</comment>
<dbReference type="KEGG" id="bacg:D2962_03545"/>
<evidence type="ECO:0000259" key="15">
    <source>
        <dbReference type="Pfam" id="PF16654"/>
    </source>
</evidence>
<dbReference type="PANTHER" id="PTHR31873:SF6">
    <property type="entry name" value="ASPARTATE DEHYDROGENASE DOMAIN-CONTAINING PROTEIN"/>
    <property type="match status" value="1"/>
</dbReference>
<evidence type="ECO:0000256" key="10">
    <source>
        <dbReference type="ARBA" id="ARBA00023154"/>
    </source>
</evidence>
<feature type="binding site" evidence="13">
    <location>
        <begin position="92"/>
        <end position="94"/>
    </location>
    <ligand>
        <name>NADP(+)</name>
        <dbReference type="ChEBI" id="CHEBI:58349"/>
    </ligand>
</feature>
<evidence type="ECO:0000256" key="2">
    <source>
        <dbReference type="ARBA" id="ARBA00007442"/>
    </source>
</evidence>
<dbReference type="SUPFAM" id="SSF55347">
    <property type="entry name" value="Glyceraldehyde-3-phosphate dehydrogenase-like, C-terminal domain"/>
    <property type="match status" value="1"/>
</dbReference>
<dbReference type="EC" id="1.4.1.16" evidence="4 12"/>
<feature type="domain" description="Gfo/Idh/MocA-like oxidoreductase N-terminal" evidence="14">
    <location>
        <begin position="5"/>
        <end position="88"/>
    </location>
</feature>
<comment type="function">
    <text evidence="12">Catalyzes the reversible NADPH-dependent reductive amination of L-2-amino-6-oxopimelate, the acyclic form of L-tetrahydrodipicolinate, to generate the meso compound, D,L-2,6-diaminopimelate.</text>
</comment>
<dbReference type="InterPro" id="IPR010190">
    <property type="entry name" value="Diaminopimelate_DH_Ddh"/>
</dbReference>
<reference evidence="16 17" key="1">
    <citation type="submission" date="2018-10" db="EMBL/GenBank/DDBJ databases">
        <authorList>
            <person name="Zhang X."/>
        </authorList>
    </citation>
    <scope>NUCLEOTIDE SEQUENCE [LARGE SCALE GENOMIC DNA]</scope>
    <source>
        <strain evidence="16 17">SK-G1</strain>
    </source>
</reference>
<evidence type="ECO:0000256" key="6">
    <source>
        <dbReference type="ARBA" id="ARBA00022605"/>
    </source>
</evidence>
<dbReference type="Proteomes" id="UP000280960">
    <property type="component" value="Chromosome"/>
</dbReference>
<dbReference type="GO" id="GO:0009089">
    <property type="term" value="P:lysine biosynthetic process via diaminopimelate"/>
    <property type="evidence" value="ECO:0007669"/>
    <property type="project" value="UniProtKB-UniRule"/>
</dbReference>
<dbReference type="Pfam" id="PF01408">
    <property type="entry name" value="GFO_IDH_MocA"/>
    <property type="match status" value="1"/>
</dbReference>
<organism evidence="16 17">
    <name type="scientific">Biomaibacter acetigenes</name>
    <dbReference type="NCBI Taxonomy" id="2316383"/>
    <lineage>
        <taxon>Bacteria</taxon>
        <taxon>Bacillati</taxon>
        <taxon>Bacillota</taxon>
        <taxon>Clostridia</taxon>
        <taxon>Thermosediminibacterales</taxon>
        <taxon>Tepidanaerobacteraceae</taxon>
        <taxon>Biomaibacter</taxon>
    </lineage>
</organism>
<protein>
    <recommendedName>
        <fullName evidence="5 12">Meso-diaminopimelate D-dehydrogenase</fullName>
        <shortName evidence="12">DAPDH</shortName>
        <shortName evidence="12">Meso-DAP dehydrogenase</shortName>
        <ecNumber evidence="4 12">1.4.1.16</ecNumber>
    </recommendedName>
</protein>